<dbReference type="Gene3D" id="3.40.50.2300">
    <property type="match status" value="1"/>
</dbReference>
<dbReference type="GO" id="GO:0005829">
    <property type="term" value="C:cytosol"/>
    <property type="evidence" value="ECO:0007669"/>
    <property type="project" value="TreeGrafter"/>
</dbReference>
<dbReference type="Proteomes" id="UP000198406">
    <property type="component" value="Unassembled WGS sequence"/>
</dbReference>
<dbReference type="AlphaFoldDB" id="A0A1Z5KIT4"/>
<dbReference type="InterPro" id="IPR000792">
    <property type="entry name" value="Tscrpt_reg_LuxR_C"/>
</dbReference>
<evidence type="ECO:0000256" key="2">
    <source>
        <dbReference type="ARBA" id="ARBA00023012"/>
    </source>
</evidence>
<dbReference type="PANTHER" id="PTHR48111">
    <property type="entry name" value="REGULATOR OF RPOS"/>
    <property type="match status" value="1"/>
</dbReference>
<dbReference type="GO" id="GO:0000976">
    <property type="term" value="F:transcription cis-regulatory region binding"/>
    <property type="evidence" value="ECO:0007669"/>
    <property type="project" value="TreeGrafter"/>
</dbReference>
<dbReference type="SMART" id="SM00421">
    <property type="entry name" value="HTH_LUXR"/>
    <property type="match status" value="1"/>
</dbReference>
<evidence type="ECO:0000259" key="8">
    <source>
        <dbReference type="PROSITE" id="PS50110"/>
    </source>
</evidence>
<dbReference type="InterPro" id="IPR016032">
    <property type="entry name" value="Sig_transdc_resp-reg_C-effctor"/>
</dbReference>
<dbReference type="InterPro" id="IPR001789">
    <property type="entry name" value="Sig_transdc_resp-reg_receiver"/>
</dbReference>
<dbReference type="InterPro" id="IPR011006">
    <property type="entry name" value="CheY-like_superfamily"/>
</dbReference>
<evidence type="ECO:0000313" key="9">
    <source>
        <dbReference type="EMBL" id="GAX26045.1"/>
    </source>
</evidence>
<dbReference type="SMART" id="SM00448">
    <property type="entry name" value="REC"/>
    <property type="match status" value="1"/>
</dbReference>
<keyword evidence="5" id="KW-0804">Transcription</keyword>
<dbReference type="GO" id="GO:0006355">
    <property type="term" value="P:regulation of DNA-templated transcription"/>
    <property type="evidence" value="ECO:0007669"/>
    <property type="project" value="InterPro"/>
</dbReference>
<dbReference type="PROSITE" id="PS50110">
    <property type="entry name" value="RESPONSE_REGULATORY"/>
    <property type="match status" value="1"/>
</dbReference>
<dbReference type="OrthoDB" id="204659at2759"/>
<organism evidence="9 10">
    <name type="scientific">Fistulifera solaris</name>
    <name type="common">Oleaginous diatom</name>
    <dbReference type="NCBI Taxonomy" id="1519565"/>
    <lineage>
        <taxon>Eukaryota</taxon>
        <taxon>Sar</taxon>
        <taxon>Stramenopiles</taxon>
        <taxon>Ochrophyta</taxon>
        <taxon>Bacillariophyta</taxon>
        <taxon>Bacillariophyceae</taxon>
        <taxon>Bacillariophycidae</taxon>
        <taxon>Naviculales</taxon>
        <taxon>Naviculaceae</taxon>
        <taxon>Fistulifera</taxon>
    </lineage>
</organism>
<dbReference type="GO" id="GO:0000156">
    <property type="term" value="F:phosphorelay response regulator activity"/>
    <property type="evidence" value="ECO:0007669"/>
    <property type="project" value="TreeGrafter"/>
</dbReference>
<evidence type="ECO:0000256" key="6">
    <source>
        <dbReference type="PROSITE-ProRule" id="PRU00169"/>
    </source>
</evidence>
<proteinExistence type="predicted"/>
<dbReference type="InterPro" id="IPR036388">
    <property type="entry name" value="WH-like_DNA-bd_sf"/>
</dbReference>
<dbReference type="InParanoid" id="A0A1Z5KIT4"/>
<dbReference type="PROSITE" id="PS50043">
    <property type="entry name" value="HTH_LUXR_2"/>
    <property type="match status" value="1"/>
</dbReference>
<sequence>MRVAVGDYLYNQGYQVTTCSSADAVLDLLANRTDEGDLPRVPDVIISDVRMPGKDGVQLLRWIRQDTRLKKIPVILLTAKAMTKDRVDGYNAGADVYLPKPFDPEELVAIVDNRIARQKQLKKGSEGMLRMELKDEISRIKQLMKKNSDNVVKKTDVYLTLAEREVLDLISKGYSNAEIATKRGTGVSQVKKIVTKLYKESMTKTRTQLVRWAIETGYVAPR</sequence>
<dbReference type="PANTHER" id="PTHR48111:SF1">
    <property type="entry name" value="TWO-COMPONENT RESPONSE REGULATOR ORR33"/>
    <property type="match status" value="1"/>
</dbReference>
<keyword evidence="4" id="KW-0238">DNA-binding</keyword>
<comment type="caution">
    <text evidence="9">The sequence shown here is derived from an EMBL/GenBank/DDBJ whole genome shotgun (WGS) entry which is preliminary data.</text>
</comment>
<gene>
    <name evidence="9" type="ORF">FisN_4Hh455</name>
</gene>
<evidence type="ECO:0000256" key="4">
    <source>
        <dbReference type="ARBA" id="ARBA00023125"/>
    </source>
</evidence>
<dbReference type="Gene3D" id="1.10.10.10">
    <property type="entry name" value="Winged helix-like DNA-binding domain superfamily/Winged helix DNA-binding domain"/>
    <property type="match status" value="1"/>
</dbReference>
<evidence type="ECO:0000259" key="7">
    <source>
        <dbReference type="PROSITE" id="PS50043"/>
    </source>
</evidence>
<protein>
    <submittedName>
        <fullName evidence="9">Two-component response regulator ARR-B family</fullName>
    </submittedName>
</protein>
<reference evidence="9 10" key="1">
    <citation type="journal article" date="2015" name="Plant Cell">
        <title>Oil accumulation by the oleaginous diatom Fistulifera solaris as revealed by the genome and transcriptome.</title>
        <authorList>
            <person name="Tanaka T."/>
            <person name="Maeda Y."/>
            <person name="Veluchamy A."/>
            <person name="Tanaka M."/>
            <person name="Abida H."/>
            <person name="Marechal E."/>
            <person name="Bowler C."/>
            <person name="Muto M."/>
            <person name="Sunaga Y."/>
            <person name="Tanaka M."/>
            <person name="Yoshino T."/>
            <person name="Taniguchi T."/>
            <person name="Fukuda Y."/>
            <person name="Nemoto M."/>
            <person name="Matsumoto M."/>
            <person name="Wong P.S."/>
            <person name="Aburatani S."/>
            <person name="Fujibuchi W."/>
        </authorList>
    </citation>
    <scope>NUCLEOTIDE SEQUENCE [LARGE SCALE GENOMIC DNA]</scope>
    <source>
        <strain evidence="9 10">JPCC DA0580</strain>
    </source>
</reference>
<evidence type="ECO:0000256" key="3">
    <source>
        <dbReference type="ARBA" id="ARBA00023015"/>
    </source>
</evidence>
<dbReference type="SUPFAM" id="SSF46894">
    <property type="entry name" value="C-terminal effector domain of the bipartite response regulators"/>
    <property type="match status" value="1"/>
</dbReference>
<evidence type="ECO:0000256" key="5">
    <source>
        <dbReference type="ARBA" id="ARBA00023163"/>
    </source>
</evidence>
<feature type="modified residue" description="4-aspartylphosphate" evidence="6">
    <location>
        <position position="48"/>
    </location>
</feature>
<name>A0A1Z5KIT4_FISSO</name>
<evidence type="ECO:0000256" key="1">
    <source>
        <dbReference type="ARBA" id="ARBA00022553"/>
    </source>
</evidence>
<dbReference type="EMBL" id="BDSP01000235">
    <property type="protein sequence ID" value="GAX26045.1"/>
    <property type="molecule type" value="Genomic_DNA"/>
</dbReference>
<accession>A0A1Z5KIT4</accession>
<feature type="domain" description="HTH luxR-type" evidence="7">
    <location>
        <begin position="152"/>
        <end position="217"/>
    </location>
</feature>
<evidence type="ECO:0000313" key="10">
    <source>
        <dbReference type="Proteomes" id="UP000198406"/>
    </source>
</evidence>
<dbReference type="InterPro" id="IPR039420">
    <property type="entry name" value="WalR-like"/>
</dbReference>
<keyword evidence="10" id="KW-1185">Reference proteome</keyword>
<keyword evidence="1 6" id="KW-0597">Phosphoprotein</keyword>
<dbReference type="Pfam" id="PF00072">
    <property type="entry name" value="Response_reg"/>
    <property type="match status" value="1"/>
</dbReference>
<dbReference type="CDD" id="cd06170">
    <property type="entry name" value="LuxR_C_like"/>
    <property type="match status" value="1"/>
</dbReference>
<keyword evidence="3" id="KW-0805">Transcription regulation</keyword>
<dbReference type="GO" id="GO:0032993">
    <property type="term" value="C:protein-DNA complex"/>
    <property type="evidence" value="ECO:0007669"/>
    <property type="project" value="TreeGrafter"/>
</dbReference>
<keyword evidence="2" id="KW-0902">Two-component regulatory system</keyword>
<dbReference type="SUPFAM" id="SSF52172">
    <property type="entry name" value="CheY-like"/>
    <property type="match status" value="1"/>
</dbReference>
<feature type="domain" description="Response regulatory" evidence="8">
    <location>
        <begin position="1"/>
        <end position="115"/>
    </location>
</feature>